<evidence type="ECO:0000256" key="7">
    <source>
        <dbReference type="ARBA" id="ARBA00023315"/>
    </source>
</evidence>
<accession>A0A381QSZ1</accession>
<dbReference type="SUPFAM" id="SSF53901">
    <property type="entry name" value="Thiolase-like"/>
    <property type="match status" value="2"/>
</dbReference>
<proteinExistence type="inferred from homology"/>
<dbReference type="NCBIfam" id="NF005589">
    <property type="entry name" value="PRK07314.1"/>
    <property type="match status" value="1"/>
</dbReference>
<sequence length="397" mass="42628">LKNRVVITGEGSISPLGLSSKSLWNNLVDGVSGIRLIKQFDTKDLSVKIAGEISDFNPSEFFNRKQERKLDRYTMFALIAAEEAIKQSEIDSSEAGVILGVGIGGMHTLEEQHSRVENRGQRGVSPQFIPKMIANIAGSQIAIKYGFHGPNYAVTSACSSATDAIGMAYQLIQSGQTDIIISGGCEAGITPLTLSGFANMKALSTQNDNPTEASKPFDKNRDGFILSEGAGILVLESLEHAEKRNATILGEIVGYGCTNDAYHVTRPDNDSKSATKAINLALKNSNLNPDDIDYINAHGTSTYYNDMLETQAIKQAFGNHAKKLLISSTKSMTGHLLGATGAIEAIACINALNEGIIPPTINYNTPDPECDLNYVPNKHVKKEINTAMSNSFGFGGH</sequence>
<feature type="domain" description="Ketosynthase family 3 (KS3)" evidence="8">
    <location>
        <begin position="2"/>
        <end position="397"/>
    </location>
</feature>
<dbReference type="FunFam" id="3.40.47.10:FF:000009">
    <property type="entry name" value="3-oxoacyl-[acyl-carrier-protein] synthase 2"/>
    <property type="match status" value="1"/>
</dbReference>
<feature type="non-terminal residue" evidence="9">
    <location>
        <position position="1"/>
    </location>
</feature>
<dbReference type="PIRSF" id="PIRSF000447">
    <property type="entry name" value="KAS_II"/>
    <property type="match status" value="1"/>
</dbReference>
<dbReference type="InterPro" id="IPR020841">
    <property type="entry name" value="PKS_Beta-ketoAc_synthase_dom"/>
</dbReference>
<dbReference type="InterPro" id="IPR018201">
    <property type="entry name" value="Ketoacyl_synth_AS"/>
</dbReference>
<dbReference type="EMBL" id="UINC01001510">
    <property type="protein sequence ID" value="SUZ82506.1"/>
    <property type="molecule type" value="Genomic_DNA"/>
</dbReference>
<keyword evidence="4" id="KW-0276">Fatty acid metabolism</keyword>
<evidence type="ECO:0000313" key="9">
    <source>
        <dbReference type="EMBL" id="SUZ82506.1"/>
    </source>
</evidence>
<evidence type="ECO:0000259" key="8">
    <source>
        <dbReference type="PROSITE" id="PS52004"/>
    </source>
</evidence>
<keyword evidence="6" id="KW-0275">Fatty acid biosynthesis</keyword>
<dbReference type="PANTHER" id="PTHR11712">
    <property type="entry name" value="POLYKETIDE SYNTHASE-RELATED"/>
    <property type="match status" value="1"/>
</dbReference>
<dbReference type="InterPro" id="IPR000794">
    <property type="entry name" value="Beta-ketoacyl_synthase"/>
</dbReference>
<dbReference type="NCBIfam" id="TIGR03150">
    <property type="entry name" value="fabF"/>
    <property type="match status" value="1"/>
</dbReference>
<dbReference type="Pfam" id="PF00109">
    <property type="entry name" value="ketoacyl-synt"/>
    <property type="match status" value="1"/>
</dbReference>
<dbReference type="InterPro" id="IPR014030">
    <property type="entry name" value="Ketoacyl_synth_N"/>
</dbReference>
<gene>
    <name evidence="9" type="ORF">METZ01_LOCUS35360</name>
</gene>
<protein>
    <recommendedName>
        <fullName evidence="8">Ketosynthase family 3 (KS3) domain-containing protein</fullName>
    </recommendedName>
</protein>
<dbReference type="PROSITE" id="PS52004">
    <property type="entry name" value="KS3_2"/>
    <property type="match status" value="1"/>
</dbReference>
<dbReference type="InterPro" id="IPR014031">
    <property type="entry name" value="Ketoacyl_synth_C"/>
</dbReference>
<dbReference type="AlphaFoldDB" id="A0A381QSZ1"/>
<dbReference type="PANTHER" id="PTHR11712:SF336">
    <property type="entry name" value="3-OXOACYL-[ACYL-CARRIER-PROTEIN] SYNTHASE, MITOCHONDRIAL"/>
    <property type="match status" value="1"/>
</dbReference>
<evidence type="ECO:0000256" key="3">
    <source>
        <dbReference type="ARBA" id="ARBA00022679"/>
    </source>
</evidence>
<organism evidence="9">
    <name type="scientific">marine metagenome</name>
    <dbReference type="NCBI Taxonomy" id="408172"/>
    <lineage>
        <taxon>unclassified sequences</taxon>
        <taxon>metagenomes</taxon>
        <taxon>ecological metagenomes</taxon>
    </lineage>
</organism>
<dbReference type="Gene3D" id="3.40.47.10">
    <property type="match status" value="1"/>
</dbReference>
<comment type="similarity">
    <text evidence="1">Belongs to the thiolase-like superfamily. Beta-ketoacyl-ACP synthases family.</text>
</comment>
<reference evidence="9" key="1">
    <citation type="submission" date="2018-05" db="EMBL/GenBank/DDBJ databases">
        <authorList>
            <person name="Lanie J.A."/>
            <person name="Ng W.-L."/>
            <person name="Kazmierczak K.M."/>
            <person name="Andrzejewski T.M."/>
            <person name="Davidsen T.M."/>
            <person name="Wayne K.J."/>
            <person name="Tettelin H."/>
            <person name="Glass J.I."/>
            <person name="Rusch D."/>
            <person name="Podicherti R."/>
            <person name="Tsui H.-C.T."/>
            <person name="Winkler M.E."/>
        </authorList>
    </citation>
    <scope>NUCLEOTIDE SEQUENCE</scope>
</reference>
<feature type="non-terminal residue" evidence="9">
    <location>
        <position position="397"/>
    </location>
</feature>
<evidence type="ECO:0000256" key="1">
    <source>
        <dbReference type="ARBA" id="ARBA00008467"/>
    </source>
</evidence>
<dbReference type="PROSITE" id="PS00606">
    <property type="entry name" value="KS3_1"/>
    <property type="match status" value="1"/>
</dbReference>
<keyword evidence="3" id="KW-0808">Transferase</keyword>
<keyword evidence="2" id="KW-0444">Lipid biosynthesis</keyword>
<evidence type="ECO:0000256" key="4">
    <source>
        <dbReference type="ARBA" id="ARBA00022832"/>
    </source>
</evidence>
<dbReference type="InterPro" id="IPR016039">
    <property type="entry name" value="Thiolase-like"/>
</dbReference>
<evidence type="ECO:0000256" key="5">
    <source>
        <dbReference type="ARBA" id="ARBA00023098"/>
    </source>
</evidence>
<keyword evidence="7" id="KW-0012">Acyltransferase</keyword>
<dbReference type="Pfam" id="PF02801">
    <property type="entry name" value="Ketoacyl-synt_C"/>
    <property type="match status" value="1"/>
</dbReference>
<dbReference type="GO" id="GO:0004315">
    <property type="term" value="F:3-oxoacyl-[acyl-carrier-protein] synthase activity"/>
    <property type="evidence" value="ECO:0007669"/>
    <property type="project" value="InterPro"/>
</dbReference>
<name>A0A381QSZ1_9ZZZZ</name>
<keyword evidence="5" id="KW-0443">Lipid metabolism</keyword>
<dbReference type="CDD" id="cd00834">
    <property type="entry name" value="KAS_I_II"/>
    <property type="match status" value="1"/>
</dbReference>
<dbReference type="GO" id="GO:0006633">
    <property type="term" value="P:fatty acid biosynthetic process"/>
    <property type="evidence" value="ECO:0007669"/>
    <property type="project" value="UniProtKB-KW"/>
</dbReference>
<dbReference type="SMART" id="SM00825">
    <property type="entry name" value="PKS_KS"/>
    <property type="match status" value="1"/>
</dbReference>
<evidence type="ECO:0000256" key="2">
    <source>
        <dbReference type="ARBA" id="ARBA00022516"/>
    </source>
</evidence>
<dbReference type="InterPro" id="IPR017568">
    <property type="entry name" value="3-oxoacyl-ACP_synth-2"/>
</dbReference>
<evidence type="ECO:0000256" key="6">
    <source>
        <dbReference type="ARBA" id="ARBA00023160"/>
    </source>
</evidence>